<evidence type="ECO:0000256" key="1">
    <source>
        <dbReference type="SAM" id="MobiDB-lite"/>
    </source>
</evidence>
<dbReference type="InterPro" id="IPR017850">
    <property type="entry name" value="Alkaline_phosphatase_core_sf"/>
</dbReference>
<accession>A0A433Y7D3</accession>
<feature type="region of interest" description="Disordered" evidence="1">
    <location>
        <begin position="271"/>
        <end position="292"/>
    </location>
</feature>
<dbReference type="PANTHER" id="PTHR10151:SF120">
    <property type="entry name" value="BIS(5'-ADENOSYL)-TRIPHOSPHATASE"/>
    <property type="match status" value="1"/>
</dbReference>
<dbReference type="SUPFAM" id="SSF53649">
    <property type="entry name" value="Alkaline phosphatase-like"/>
    <property type="match status" value="1"/>
</dbReference>
<dbReference type="AlphaFoldDB" id="A0A433Y7D3"/>
<protein>
    <submittedName>
        <fullName evidence="2">Nucleotide pyrophosphatase</fullName>
    </submittedName>
</protein>
<dbReference type="RefSeq" id="WP_127192912.1">
    <property type="nucleotide sequence ID" value="NZ_RZNY01000012.1"/>
</dbReference>
<feature type="compositionally biased region" description="Low complexity" evidence="1">
    <location>
        <begin position="275"/>
        <end position="286"/>
    </location>
</feature>
<evidence type="ECO:0000313" key="3">
    <source>
        <dbReference type="Proteomes" id="UP000279446"/>
    </source>
</evidence>
<keyword evidence="3" id="KW-1185">Reference proteome</keyword>
<dbReference type="EMBL" id="RZNY01000012">
    <property type="protein sequence ID" value="RUT45304.1"/>
    <property type="molecule type" value="Genomic_DNA"/>
</dbReference>
<reference evidence="2 3" key="1">
    <citation type="submission" date="2018-12" db="EMBL/GenBank/DDBJ databases">
        <authorList>
            <person name="Sun L."/>
            <person name="Chen Z."/>
        </authorList>
    </citation>
    <scope>NUCLEOTIDE SEQUENCE [LARGE SCALE GENOMIC DNA]</scope>
    <source>
        <strain evidence="2 3">DSM 15890</strain>
    </source>
</reference>
<dbReference type="OrthoDB" id="1956004at2"/>
<dbReference type="GO" id="GO:0016787">
    <property type="term" value="F:hydrolase activity"/>
    <property type="evidence" value="ECO:0007669"/>
    <property type="project" value="UniProtKB-ARBA"/>
</dbReference>
<name>A0A433Y7D3_9BACL</name>
<dbReference type="InterPro" id="IPR002591">
    <property type="entry name" value="Phosphodiest/P_Trfase"/>
</dbReference>
<proteinExistence type="predicted"/>
<sequence>MKQTKTVQRVFILGMDGAGNFVQQANTPNLDAWLARGAFTNEAQAELPTISAECWGSILHGVTPDKHGLTNDKVANESYLNDSPYPSLFRLVREQQPEAKLASFTGWSPINSGIIEDNLGVHKVSLPDAELVPALLEYIEENPDIRLLFLQLDEPDGSGHRHGYGEDSPEYLAMISTCDERIGTILNRIEQLGLVEDSLIILLTDHGGGGTEKHNHGSDHPMDRNVFWGCVGPGVKRGRLSGPVSITDTAEVTALALGLTVPEQWDARLPKGLLDDSNSNSDSDSLWESHHG</sequence>
<dbReference type="Gene3D" id="3.40.720.10">
    <property type="entry name" value="Alkaline Phosphatase, subunit A"/>
    <property type="match status" value="2"/>
</dbReference>
<comment type="caution">
    <text evidence="2">The sequence shown here is derived from an EMBL/GenBank/DDBJ whole genome shotgun (WGS) entry which is preliminary data.</text>
</comment>
<dbReference type="PANTHER" id="PTHR10151">
    <property type="entry name" value="ECTONUCLEOTIDE PYROPHOSPHATASE/PHOSPHODIESTERASE"/>
    <property type="match status" value="1"/>
</dbReference>
<evidence type="ECO:0000313" key="2">
    <source>
        <dbReference type="EMBL" id="RUT45304.1"/>
    </source>
</evidence>
<dbReference type="Pfam" id="PF01663">
    <property type="entry name" value="Phosphodiest"/>
    <property type="match status" value="1"/>
</dbReference>
<gene>
    <name evidence="2" type="ORF">EJP82_15175</name>
</gene>
<dbReference type="Proteomes" id="UP000279446">
    <property type="component" value="Unassembled WGS sequence"/>
</dbReference>
<organism evidence="2 3">
    <name type="scientific">Paenibacillus anaericanus</name>
    <dbReference type="NCBI Taxonomy" id="170367"/>
    <lineage>
        <taxon>Bacteria</taxon>
        <taxon>Bacillati</taxon>
        <taxon>Bacillota</taxon>
        <taxon>Bacilli</taxon>
        <taxon>Bacillales</taxon>
        <taxon>Paenibacillaceae</taxon>
        <taxon>Paenibacillus</taxon>
    </lineage>
</organism>